<protein>
    <submittedName>
        <fullName evidence="3">Sensor histidine kinase</fullName>
    </submittedName>
</protein>
<dbReference type="Proteomes" id="UP000265768">
    <property type="component" value="Unassembled WGS sequence"/>
</dbReference>
<dbReference type="EMBL" id="QZEY01000005">
    <property type="protein sequence ID" value="RJL31957.1"/>
    <property type="molecule type" value="Genomic_DNA"/>
</dbReference>
<sequence>MITRDTVTEPAPMVHQGNIYGSDEEFLAMAVPFAEQGLAAGEPVLAATTARNIELLYDALGPAAEEVDYAETAYFGRRPPQRVAAFHRYWLDASKRNGGRHVRIIAEPVWNGRSTRDVLAWKRMESALNLVLAPTGIWMICPYDSRVVPDDVLLAAEQTHPSCMQGDRAEESGHFVDPLRFFAECDTPLPPPPADAATLRDAGFRSLRDFLSAQAAARGIRSQRAMLLVTAVNEAVTYLSSRSAARPTVRLWTSPGALLCQIDQPGAEIDDPILGLRAPTLTEAPGDGMWLTRQICDHVDIRNTPRGATIRLHFPTSRAAELLQAPTAVF</sequence>
<feature type="domain" description="Histidine kinase/HSP90-like ATPase" evidence="1">
    <location>
        <begin position="204"/>
        <end position="313"/>
    </location>
</feature>
<keyword evidence="4" id="KW-1185">Reference proteome</keyword>
<dbReference type="InterPro" id="IPR036890">
    <property type="entry name" value="HATPase_C_sf"/>
</dbReference>
<keyword evidence="3" id="KW-0418">Kinase</keyword>
<dbReference type="InterPro" id="IPR003594">
    <property type="entry name" value="HATPase_dom"/>
</dbReference>
<dbReference type="Pfam" id="PF13581">
    <property type="entry name" value="HATPase_c_2"/>
    <property type="match status" value="1"/>
</dbReference>
<evidence type="ECO:0000313" key="4">
    <source>
        <dbReference type="Proteomes" id="UP000265768"/>
    </source>
</evidence>
<name>A0A3A4B1Q7_9ACTN</name>
<evidence type="ECO:0000259" key="1">
    <source>
        <dbReference type="Pfam" id="PF13581"/>
    </source>
</evidence>
<comment type="caution">
    <text evidence="3">The sequence shown here is derived from an EMBL/GenBank/DDBJ whole genome shotgun (WGS) entry which is preliminary data.</text>
</comment>
<accession>A0A3A4B1Q7</accession>
<dbReference type="OrthoDB" id="3748385at2"/>
<keyword evidence="3" id="KW-0808">Transferase</keyword>
<dbReference type="InterPro" id="IPR025847">
    <property type="entry name" value="MEDS_domain"/>
</dbReference>
<proteinExistence type="predicted"/>
<dbReference type="RefSeq" id="WP_119927274.1">
    <property type="nucleotide sequence ID" value="NZ_QZEY01000005.1"/>
</dbReference>
<dbReference type="Pfam" id="PF14417">
    <property type="entry name" value="MEDS"/>
    <property type="match status" value="1"/>
</dbReference>
<feature type="domain" description="MEDS" evidence="2">
    <location>
        <begin position="15"/>
        <end position="161"/>
    </location>
</feature>
<dbReference type="NCBIfam" id="NF041045">
    <property type="entry name" value="RsbA_anti_sig"/>
    <property type="match status" value="1"/>
</dbReference>
<organism evidence="3 4">
    <name type="scientific">Bailinhaonella thermotolerans</name>
    <dbReference type="NCBI Taxonomy" id="1070861"/>
    <lineage>
        <taxon>Bacteria</taxon>
        <taxon>Bacillati</taxon>
        <taxon>Actinomycetota</taxon>
        <taxon>Actinomycetes</taxon>
        <taxon>Streptosporangiales</taxon>
        <taxon>Streptosporangiaceae</taxon>
        <taxon>Bailinhaonella</taxon>
    </lineage>
</organism>
<evidence type="ECO:0000313" key="3">
    <source>
        <dbReference type="EMBL" id="RJL31957.1"/>
    </source>
</evidence>
<reference evidence="3 4" key="1">
    <citation type="submission" date="2018-09" db="EMBL/GenBank/DDBJ databases">
        <title>YIM 75507 draft genome.</title>
        <authorList>
            <person name="Tang S."/>
            <person name="Feng Y."/>
        </authorList>
    </citation>
    <scope>NUCLEOTIDE SEQUENCE [LARGE SCALE GENOMIC DNA]</scope>
    <source>
        <strain evidence="3 4">YIM 75507</strain>
    </source>
</reference>
<dbReference type="AlphaFoldDB" id="A0A3A4B1Q7"/>
<evidence type="ECO:0000259" key="2">
    <source>
        <dbReference type="Pfam" id="PF14417"/>
    </source>
</evidence>
<dbReference type="InterPro" id="IPR047718">
    <property type="entry name" value="RsbA-like_anti_sig"/>
</dbReference>
<dbReference type="GO" id="GO:0016301">
    <property type="term" value="F:kinase activity"/>
    <property type="evidence" value="ECO:0007669"/>
    <property type="project" value="UniProtKB-KW"/>
</dbReference>
<dbReference type="Gene3D" id="3.30.565.10">
    <property type="entry name" value="Histidine kinase-like ATPase, C-terminal domain"/>
    <property type="match status" value="1"/>
</dbReference>
<gene>
    <name evidence="3" type="ORF">D5H75_16050</name>
</gene>